<dbReference type="SUPFAM" id="SSF52833">
    <property type="entry name" value="Thioredoxin-like"/>
    <property type="match status" value="1"/>
</dbReference>
<comment type="caution">
    <text evidence="10">The sequence shown here is derived from an EMBL/GenBank/DDBJ whole genome shotgun (WGS) entry which is preliminary data.</text>
</comment>
<dbReference type="GO" id="GO:0008379">
    <property type="term" value="F:thioredoxin peroxidase activity"/>
    <property type="evidence" value="ECO:0007669"/>
    <property type="project" value="InterPro"/>
</dbReference>
<dbReference type="Proteomes" id="UP001141806">
    <property type="component" value="Unassembled WGS sequence"/>
</dbReference>
<comment type="catalytic activity">
    <reaction evidence="1">
        <text>[glutaredoxin]-dithiol + a hydroperoxide = [glutaredoxin]-disulfide + an alcohol + H2O</text>
        <dbReference type="Rhea" id="RHEA:62624"/>
        <dbReference type="Rhea" id="RHEA-COMP:10729"/>
        <dbReference type="Rhea" id="RHEA-COMP:10730"/>
        <dbReference type="ChEBI" id="CHEBI:15377"/>
        <dbReference type="ChEBI" id="CHEBI:29950"/>
        <dbReference type="ChEBI" id="CHEBI:30879"/>
        <dbReference type="ChEBI" id="CHEBI:35924"/>
        <dbReference type="ChEBI" id="CHEBI:50058"/>
        <dbReference type="EC" id="1.11.1.25"/>
    </reaction>
</comment>
<evidence type="ECO:0000259" key="9">
    <source>
        <dbReference type="PROSITE" id="PS51352"/>
    </source>
</evidence>
<keyword evidence="4" id="KW-0575">Peroxidase</keyword>
<dbReference type="InterPro" id="IPR037944">
    <property type="entry name" value="PRX5-like"/>
</dbReference>
<keyword evidence="6" id="KW-0560">Oxidoreductase</keyword>
<dbReference type="EMBL" id="JAMYWD010000003">
    <property type="protein sequence ID" value="KAJ4977189.1"/>
    <property type="molecule type" value="Genomic_DNA"/>
</dbReference>
<dbReference type="AlphaFoldDB" id="A0A9Q0QZ90"/>
<evidence type="ECO:0000256" key="7">
    <source>
        <dbReference type="ARBA" id="ARBA00031688"/>
    </source>
</evidence>
<evidence type="ECO:0000313" key="10">
    <source>
        <dbReference type="EMBL" id="KAJ4977189.1"/>
    </source>
</evidence>
<feature type="active site" description="Cysteine sulfenic acid (-SOH) intermediate" evidence="8">
    <location>
        <position position="77"/>
    </location>
</feature>
<dbReference type="InterPro" id="IPR036249">
    <property type="entry name" value="Thioredoxin-like_sf"/>
</dbReference>
<dbReference type="GO" id="GO:0042744">
    <property type="term" value="P:hydrogen peroxide catabolic process"/>
    <property type="evidence" value="ECO:0007669"/>
    <property type="project" value="TreeGrafter"/>
</dbReference>
<dbReference type="PROSITE" id="PS51352">
    <property type="entry name" value="THIOREDOXIN_2"/>
    <property type="match status" value="1"/>
</dbReference>
<evidence type="ECO:0000256" key="5">
    <source>
        <dbReference type="ARBA" id="ARBA00022862"/>
    </source>
</evidence>
<reference evidence="10" key="1">
    <citation type="journal article" date="2023" name="Plant J.">
        <title>The genome of the king protea, Protea cynaroides.</title>
        <authorList>
            <person name="Chang J."/>
            <person name="Duong T.A."/>
            <person name="Schoeman C."/>
            <person name="Ma X."/>
            <person name="Roodt D."/>
            <person name="Barker N."/>
            <person name="Li Z."/>
            <person name="Van de Peer Y."/>
            <person name="Mizrachi E."/>
        </authorList>
    </citation>
    <scope>NUCLEOTIDE SEQUENCE</scope>
    <source>
        <tissue evidence="10">Young leaves</tissue>
    </source>
</reference>
<dbReference type="EC" id="1.11.1.25" evidence="3"/>
<dbReference type="Pfam" id="PF08534">
    <property type="entry name" value="Redoxin"/>
    <property type="match status" value="1"/>
</dbReference>
<dbReference type="PANTHER" id="PTHR10430">
    <property type="entry name" value="PEROXIREDOXIN"/>
    <property type="match status" value="1"/>
</dbReference>
<evidence type="ECO:0000256" key="2">
    <source>
        <dbReference type="ARBA" id="ARBA00010505"/>
    </source>
</evidence>
<organism evidence="10 11">
    <name type="scientific">Protea cynaroides</name>
    <dbReference type="NCBI Taxonomy" id="273540"/>
    <lineage>
        <taxon>Eukaryota</taxon>
        <taxon>Viridiplantae</taxon>
        <taxon>Streptophyta</taxon>
        <taxon>Embryophyta</taxon>
        <taxon>Tracheophyta</taxon>
        <taxon>Spermatophyta</taxon>
        <taxon>Magnoliopsida</taxon>
        <taxon>Proteales</taxon>
        <taxon>Proteaceae</taxon>
        <taxon>Protea</taxon>
    </lineage>
</organism>
<dbReference type="InterPro" id="IPR013766">
    <property type="entry name" value="Thioredoxin_domain"/>
</dbReference>
<dbReference type="InterPro" id="IPR013740">
    <property type="entry name" value="Redoxin"/>
</dbReference>
<accession>A0A9Q0QZ90</accession>
<evidence type="ECO:0000256" key="6">
    <source>
        <dbReference type="ARBA" id="ARBA00023002"/>
    </source>
</evidence>
<proteinExistence type="inferred from homology"/>
<dbReference type="OrthoDB" id="1882547at2759"/>
<keyword evidence="11" id="KW-1185">Reference proteome</keyword>
<evidence type="ECO:0000256" key="4">
    <source>
        <dbReference type="ARBA" id="ARBA00022559"/>
    </source>
</evidence>
<keyword evidence="5" id="KW-0049">Antioxidant</keyword>
<evidence type="ECO:0000256" key="8">
    <source>
        <dbReference type="PIRSR" id="PIRSR637944-1"/>
    </source>
</evidence>
<name>A0A9Q0QZ90_9MAGN</name>
<comment type="similarity">
    <text evidence="2">Belongs to the peroxiredoxin family. Prx5 subfamily.</text>
</comment>
<dbReference type="GO" id="GO:0005739">
    <property type="term" value="C:mitochondrion"/>
    <property type="evidence" value="ECO:0007669"/>
    <property type="project" value="TreeGrafter"/>
</dbReference>
<dbReference type="GO" id="GO:0045454">
    <property type="term" value="P:cell redox homeostasis"/>
    <property type="evidence" value="ECO:0007669"/>
    <property type="project" value="TreeGrafter"/>
</dbReference>
<protein>
    <recommendedName>
        <fullName evidence="3">glutaredoxin-dependent peroxiredoxin</fullName>
        <ecNumber evidence="3">1.11.1.25</ecNumber>
    </recommendedName>
    <alternativeName>
        <fullName evidence="7">Glutaredoxin-dependent peroxiredoxin</fullName>
    </alternativeName>
</protein>
<sequence>MQWMATGVQAVVSKAFAFVLVGADIVDVARSVSLQKARTRTKASPLISQRDLQGKKVVIFELPISSSLLFCIFTGVCTKAHVPSYKNNIDKFEAKGIDLIICVSINDPYVMNGRAEKLEAKELTKLWFHDSLIGIGPRMLTPNQKKVNRMHAHADAHYWLRLEDSPLAS</sequence>
<evidence type="ECO:0000256" key="3">
    <source>
        <dbReference type="ARBA" id="ARBA00013016"/>
    </source>
</evidence>
<feature type="domain" description="Thioredoxin" evidence="9">
    <location>
        <begin position="9"/>
        <end position="168"/>
    </location>
</feature>
<dbReference type="Gene3D" id="3.40.30.10">
    <property type="entry name" value="Glutaredoxin"/>
    <property type="match status" value="1"/>
</dbReference>
<evidence type="ECO:0000313" key="11">
    <source>
        <dbReference type="Proteomes" id="UP001141806"/>
    </source>
</evidence>
<dbReference type="GO" id="GO:0034599">
    <property type="term" value="P:cellular response to oxidative stress"/>
    <property type="evidence" value="ECO:0007669"/>
    <property type="project" value="InterPro"/>
</dbReference>
<gene>
    <name evidence="10" type="ORF">NE237_002295</name>
</gene>
<dbReference type="PANTHER" id="PTHR10430:SF34">
    <property type="entry name" value="PEROXIREDOXIN-2F, MITOCHONDRIAL"/>
    <property type="match status" value="1"/>
</dbReference>
<evidence type="ECO:0000256" key="1">
    <source>
        <dbReference type="ARBA" id="ARBA00001711"/>
    </source>
</evidence>